<dbReference type="KEGG" id="haxz:M0R88_14980"/>
<dbReference type="RefSeq" id="WP_248654301.1">
    <property type="nucleotide sequence ID" value="NZ_CP096658.1"/>
</dbReference>
<accession>A0A8U0IGK0</accession>
<keyword evidence="2" id="KW-0378">Hydrolase</keyword>
<organism evidence="2 3">
    <name type="scientific">Halorussus gelatinilyticus</name>
    <dbReference type="NCBI Taxonomy" id="2937524"/>
    <lineage>
        <taxon>Archaea</taxon>
        <taxon>Methanobacteriati</taxon>
        <taxon>Methanobacteriota</taxon>
        <taxon>Stenosarchaea group</taxon>
        <taxon>Halobacteria</taxon>
        <taxon>Halobacteriales</taxon>
        <taxon>Haladaptataceae</taxon>
        <taxon>Halorussus</taxon>
    </lineage>
</organism>
<feature type="compositionally biased region" description="Basic and acidic residues" evidence="1">
    <location>
        <begin position="112"/>
        <end position="143"/>
    </location>
</feature>
<dbReference type="Gene3D" id="2.130.10.10">
    <property type="entry name" value="YVTN repeat-like/Quinoprotein amine dehydrogenase"/>
    <property type="match status" value="1"/>
</dbReference>
<dbReference type="SUPFAM" id="SSF110296">
    <property type="entry name" value="Oligoxyloglucan reducing end-specific cellobiohydrolase"/>
    <property type="match status" value="1"/>
</dbReference>
<keyword evidence="3" id="KW-1185">Reference proteome</keyword>
<dbReference type="GO" id="GO:0010411">
    <property type="term" value="P:xyloglucan metabolic process"/>
    <property type="evidence" value="ECO:0007669"/>
    <property type="project" value="TreeGrafter"/>
</dbReference>
<protein>
    <submittedName>
        <fullName evidence="2">Glycosyl hydrolase</fullName>
    </submittedName>
</protein>
<feature type="region of interest" description="Disordered" evidence="1">
    <location>
        <begin position="91"/>
        <end position="152"/>
    </location>
</feature>
<dbReference type="GeneID" id="72191185"/>
<dbReference type="Proteomes" id="UP000830434">
    <property type="component" value="Chromosome"/>
</dbReference>
<gene>
    <name evidence="2" type="ORF">M0R88_14980</name>
</gene>
<reference evidence="2" key="1">
    <citation type="submission" date="2022-04" db="EMBL/GenBank/DDBJ databases">
        <title>Diverse halophilic archaea isolated from saline environments.</title>
        <authorList>
            <person name="Cui H.-L."/>
        </authorList>
    </citation>
    <scope>NUCLEOTIDE SEQUENCE</scope>
    <source>
        <strain evidence="2">XZYJT40</strain>
    </source>
</reference>
<dbReference type="InterPro" id="IPR052025">
    <property type="entry name" value="Xyloglucanase_GH74"/>
</dbReference>
<dbReference type="PANTHER" id="PTHR43739">
    <property type="entry name" value="XYLOGLUCANASE (EUROFUNG)"/>
    <property type="match status" value="1"/>
</dbReference>
<dbReference type="InterPro" id="IPR015943">
    <property type="entry name" value="WD40/YVTN_repeat-like_dom_sf"/>
</dbReference>
<name>A0A8U0IGK0_9EURY</name>
<proteinExistence type="predicted"/>
<sequence length="326" mass="35452">MLLAGTYDGVYRTDGPRFESAERVLDSGRVMRVRRFDGRDGVFATTKSGLYRSTDGGDSWTNLDVPREEVYSVLGDPAGERLYAGTHPAHLYVSEDDGGERTDGSRTSSDVSDGKSWRELEGLQDLPSRDQWHTPRHRDEAHVRSLGAHPDAPDRVIAGVEVGGVHVSDDRGETWTERRSGVHDDVHHVLVRGPDHYVASCGGGLYRTRDAGESWVRLDDGADHTYFREAFAHDGTLYAAAARSSPGTWSGERGADAALFESENDGDTLDAVTYPGDPEEVVLSWTADDDGRVVAGTNDGGVVFRSSGEWVEGGRMPAGVASLCWL</sequence>
<dbReference type="AlphaFoldDB" id="A0A8U0IGK0"/>
<evidence type="ECO:0000313" key="3">
    <source>
        <dbReference type="Proteomes" id="UP000830434"/>
    </source>
</evidence>
<evidence type="ECO:0000313" key="2">
    <source>
        <dbReference type="EMBL" id="UPV99810.1"/>
    </source>
</evidence>
<dbReference type="EMBL" id="CP096658">
    <property type="protein sequence ID" value="UPV99810.1"/>
    <property type="molecule type" value="Genomic_DNA"/>
</dbReference>
<dbReference type="PANTHER" id="PTHR43739:SF5">
    <property type="entry name" value="EXO-ALPHA-SIALIDASE"/>
    <property type="match status" value="1"/>
</dbReference>
<dbReference type="GO" id="GO:0016787">
    <property type="term" value="F:hydrolase activity"/>
    <property type="evidence" value="ECO:0007669"/>
    <property type="project" value="UniProtKB-KW"/>
</dbReference>
<evidence type="ECO:0000256" key="1">
    <source>
        <dbReference type="SAM" id="MobiDB-lite"/>
    </source>
</evidence>